<keyword evidence="3" id="KW-1185">Reference proteome</keyword>
<feature type="region of interest" description="Disordered" evidence="1">
    <location>
        <begin position="325"/>
        <end position="345"/>
    </location>
</feature>
<dbReference type="Proteomes" id="UP001341840">
    <property type="component" value="Unassembled WGS sequence"/>
</dbReference>
<feature type="compositionally biased region" description="Basic residues" evidence="1">
    <location>
        <begin position="119"/>
        <end position="129"/>
    </location>
</feature>
<name>A0ABU6X3W2_9FABA</name>
<organism evidence="2 3">
    <name type="scientific">Stylosanthes scabra</name>
    <dbReference type="NCBI Taxonomy" id="79078"/>
    <lineage>
        <taxon>Eukaryota</taxon>
        <taxon>Viridiplantae</taxon>
        <taxon>Streptophyta</taxon>
        <taxon>Embryophyta</taxon>
        <taxon>Tracheophyta</taxon>
        <taxon>Spermatophyta</taxon>
        <taxon>Magnoliopsida</taxon>
        <taxon>eudicotyledons</taxon>
        <taxon>Gunneridae</taxon>
        <taxon>Pentapetalae</taxon>
        <taxon>rosids</taxon>
        <taxon>fabids</taxon>
        <taxon>Fabales</taxon>
        <taxon>Fabaceae</taxon>
        <taxon>Papilionoideae</taxon>
        <taxon>50 kb inversion clade</taxon>
        <taxon>dalbergioids sensu lato</taxon>
        <taxon>Dalbergieae</taxon>
        <taxon>Pterocarpus clade</taxon>
        <taxon>Stylosanthes</taxon>
    </lineage>
</organism>
<comment type="caution">
    <text evidence="2">The sequence shown here is derived from an EMBL/GenBank/DDBJ whole genome shotgun (WGS) entry which is preliminary data.</text>
</comment>
<feature type="compositionally biased region" description="Low complexity" evidence="1">
    <location>
        <begin position="143"/>
        <end position="159"/>
    </location>
</feature>
<evidence type="ECO:0000256" key="1">
    <source>
        <dbReference type="SAM" id="MobiDB-lite"/>
    </source>
</evidence>
<evidence type="ECO:0000313" key="2">
    <source>
        <dbReference type="EMBL" id="MED6192486.1"/>
    </source>
</evidence>
<dbReference type="EMBL" id="JASCZI010211473">
    <property type="protein sequence ID" value="MED6192486.1"/>
    <property type="molecule type" value="Genomic_DNA"/>
</dbReference>
<feature type="region of interest" description="Disordered" evidence="1">
    <location>
        <begin position="116"/>
        <end position="166"/>
    </location>
</feature>
<dbReference type="PANTHER" id="PTHR46951">
    <property type="entry name" value="BED-TYPE DOMAIN-CONTAINING PROTEIN"/>
    <property type="match status" value="1"/>
</dbReference>
<dbReference type="PANTHER" id="PTHR46951:SF2">
    <property type="entry name" value="BED-TYPE DOMAIN-CONTAINING PROTEIN"/>
    <property type="match status" value="1"/>
</dbReference>
<evidence type="ECO:0008006" key="4">
    <source>
        <dbReference type="Google" id="ProtNLM"/>
    </source>
</evidence>
<evidence type="ECO:0000313" key="3">
    <source>
        <dbReference type="Proteomes" id="UP001341840"/>
    </source>
</evidence>
<proteinExistence type="predicted"/>
<gene>
    <name evidence="2" type="ORF">PIB30_010421</name>
</gene>
<feature type="region of interest" description="Disordered" evidence="1">
    <location>
        <begin position="180"/>
        <end position="223"/>
    </location>
</feature>
<sequence length="363" mass="40032">MSLGAQLTTSIEQLNKPESNYLPDILALCQHLLEKQTFKTPRTSNKLNLIHKTKASQVKLGGYDLAHLIWAQQQRRSGLAGPPPAVPSLVNLLEAKSTLFEAKTHPRRTSLPTAAIVGRARRRRPRPPHRIATNISRRAATVQPPRTQTSNQSTTTQPPRFSPSLPRWPFVVTVMNNSTNQDVDAGENLPPSANPPAFSDTPNAGTPNPLDSNESQSQASSNLRGKIDHAWRYVALNVVNGKSQYQCLFCLQIFGEGGIHRMNKHLAKISGDVNKCPKVPYDVEKQMETLVKEAQKEKSKRQIIFAEEGEDEVEDAIDEAIAQEEQQCASNQQPSKKEVVGGDSNKKAKIISTMFAPRTTPGS</sequence>
<protein>
    <recommendedName>
        <fullName evidence="4">BED-type domain-containing protein</fullName>
    </recommendedName>
</protein>
<feature type="compositionally biased region" description="Basic and acidic residues" evidence="1">
    <location>
        <begin position="335"/>
        <end position="345"/>
    </location>
</feature>
<feature type="compositionally biased region" description="Polar residues" evidence="1">
    <location>
        <begin position="200"/>
        <end position="223"/>
    </location>
</feature>
<accession>A0ABU6X3W2</accession>
<reference evidence="2 3" key="1">
    <citation type="journal article" date="2023" name="Plants (Basel)">
        <title>Bridging the Gap: Combining Genomics and Transcriptomics Approaches to Understand Stylosanthes scabra, an Orphan Legume from the Brazilian Caatinga.</title>
        <authorList>
            <person name="Ferreira-Neto J.R.C."/>
            <person name="da Silva M.D."/>
            <person name="Binneck E."/>
            <person name="de Melo N.F."/>
            <person name="da Silva R.H."/>
            <person name="de Melo A.L.T.M."/>
            <person name="Pandolfi V."/>
            <person name="Bustamante F.O."/>
            <person name="Brasileiro-Vidal A.C."/>
            <person name="Benko-Iseppon A.M."/>
        </authorList>
    </citation>
    <scope>NUCLEOTIDE SEQUENCE [LARGE SCALE GENOMIC DNA]</scope>
    <source>
        <tissue evidence="2">Leaves</tissue>
    </source>
</reference>